<proteinExistence type="predicted"/>
<dbReference type="KEGG" id="caml:H6X83_14070"/>
<organism evidence="1 2">
    <name type="scientific">Caproicibacterium amylolyticum</name>
    <dbReference type="NCBI Taxonomy" id="2766537"/>
    <lineage>
        <taxon>Bacteria</taxon>
        <taxon>Bacillati</taxon>
        <taxon>Bacillota</taxon>
        <taxon>Clostridia</taxon>
        <taxon>Eubacteriales</taxon>
        <taxon>Oscillospiraceae</taxon>
        <taxon>Caproicibacterium</taxon>
    </lineage>
</organism>
<dbReference type="EMBL" id="CP060696">
    <property type="protein sequence ID" value="QNO18018.1"/>
    <property type="molecule type" value="Genomic_DNA"/>
</dbReference>
<dbReference type="RefSeq" id="WP_212507083.1">
    <property type="nucleotide sequence ID" value="NZ_CP060696.1"/>
</dbReference>
<evidence type="ECO:0000313" key="2">
    <source>
        <dbReference type="Proteomes" id="UP000516046"/>
    </source>
</evidence>
<protein>
    <submittedName>
        <fullName evidence="1">Uncharacterized protein</fullName>
    </submittedName>
</protein>
<dbReference type="AlphaFoldDB" id="A0A7G9WH56"/>
<dbReference type="PROSITE" id="PS51257">
    <property type="entry name" value="PROKAR_LIPOPROTEIN"/>
    <property type="match status" value="1"/>
</dbReference>
<reference evidence="1 2" key="1">
    <citation type="submission" date="2020-08" db="EMBL/GenBank/DDBJ databases">
        <authorList>
            <person name="Ren C."/>
            <person name="Gu Y."/>
            <person name="Xu Y."/>
        </authorList>
    </citation>
    <scope>NUCLEOTIDE SEQUENCE [LARGE SCALE GENOMIC DNA]</scope>
    <source>
        <strain evidence="1 2">LBM18003</strain>
    </source>
</reference>
<sequence>MKTQKKVLFTVVGVLLACAVFFVGFFAGKAKAARVPDSSFGTGDTWFWSDTTQNMERWVGDTYTFAVTLHNNTAASSGHSTMPISPTYSVGNGKILENYEPQPSFSVNRRDSTTTFYYAFRCLSAGETGVYLQPNKGERMLLFKVKVSSTVGMGSVLGTDASKFSKIVISHMQYDKTITDQQQIAALLQKILTVQLRHIQEDPHMVGWEYGLKLYPADGSGAYQYSDGGSGGFHKEKGCTFNGPEGFYPLQSSSYGKWYATMKQYYENAPGVKRDRTANS</sequence>
<name>A0A7G9WH56_9FIRM</name>
<evidence type="ECO:0000313" key="1">
    <source>
        <dbReference type="EMBL" id="QNO18018.1"/>
    </source>
</evidence>
<accession>A0A7G9WH56</accession>
<gene>
    <name evidence="1" type="ORF">H6X83_14070</name>
</gene>
<dbReference type="Proteomes" id="UP000516046">
    <property type="component" value="Chromosome"/>
</dbReference>
<keyword evidence="2" id="KW-1185">Reference proteome</keyword>